<dbReference type="GO" id="GO:0046872">
    <property type="term" value="F:metal ion binding"/>
    <property type="evidence" value="ECO:0007669"/>
    <property type="project" value="UniProtKB-KW"/>
</dbReference>
<dbReference type="SUPFAM" id="SSF56059">
    <property type="entry name" value="Glutathione synthetase ATP-binding domain-like"/>
    <property type="match status" value="1"/>
</dbReference>
<dbReference type="Gene3D" id="3.30.1490.20">
    <property type="entry name" value="ATP-grasp fold, A domain"/>
    <property type="match status" value="1"/>
</dbReference>
<dbReference type="GO" id="GO:0009432">
    <property type="term" value="P:SOS response"/>
    <property type="evidence" value="ECO:0007669"/>
    <property type="project" value="TreeGrafter"/>
</dbReference>
<dbReference type="Proteomes" id="UP000296034">
    <property type="component" value="Unassembled WGS sequence"/>
</dbReference>
<dbReference type="NCBIfam" id="NF007764">
    <property type="entry name" value="PRK10446.1"/>
    <property type="match status" value="1"/>
</dbReference>
<protein>
    <submittedName>
        <fullName evidence="12">30S ribosomal protein S6--L-glutamate ligase</fullName>
    </submittedName>
</protein>
<keyword evidence="7" id="KW-0460">Magnesium</keyword>
<dbReference type="GO" id="GO:0006412">
    <property type="term" value="P:translation"/>
    <property type="evidence" value="ECO:0007669"/>
    <property type="project" value="UniProtKB-KW"/>
</dbReference>
<dbReference type="OrthoDB" id="3865600at2"/>
<evidence type="ECO:0000256" key="5">
    <source>
        <dbReference type="ARBA" id="ARBA00022741"/>
    </source>
</evidence>
<dbReference type="GO" id="GO:0005840">
    <property type="term" value="C:ribosome"/>
    <property type="evidence" value="ECO:0007669"/>
    <property type="project" value="UniProtKB-KW"/>
</dbReference>
<dbReference type="InterPro" id="IPR013651">
    <property type="entry name" value="ATP-grasp_RimK-type"/>
</dbReference>
<dbReference type="InterPro" id="IPR004666">
    <property type="entry name" value="Rp_bS6_RimK/Lys_biosynth_LsyX"/>
</dbReference>
<evidence type="ECO:0000256" key="10">
    <source>
        <dbReference type="PROSITE-ProRule" id="PRU00409"/>
    </source>
</evidence>
<keyword evidence="8" id="KW-0648">Protein biosynthesis</keyword>
<dbReference type="InterPro" id="IPR013815">
    <property type="entry name" value="ATP_grasp_subdomain_1"/>
</dbReference>
<evidence type="ECO:0000256" key="2">
    <source>
        <dbReference type="ARBA" id="ARBA00001946"/>
    </source>
</evidence>
<dbReference type="NCBIfam" id="TIGR00768">
    <property type="entry name" value="rimK_fam"/>
    <property type="match status" value="1"/>
</dbReference>
<keyword evidence="3 12" id="KW-0436">Ligase</keyword>
<proteinExistence type="predicted"/>
<keyword evidence="9" id="KW-0464">Manganese</keyword>
<evidence type="ECO:0000313" key="12">
    <source>
        <dbReference type="EMBL" id="PPI87546.1"/>
    </source>
</evidence>
<comment type="caution">
    <text evidence="12">The sequence shown here is derived from an EMBL/GenBank/DDBJ whole genome shotgun (WGS) entry which is preliminary data.</text>
</comment>
<evidence type="ECO:0000256" key="1">
    <source>
        <dbReference type="ARBA" id="ARBA00001936"/>
    </source>
</evidence>
<keyword evidence="12" id="KW-0689">Ribosomal protein</keyword>
<dbReference type="Gene3D" id="3.40.50.20">
    <property type="match status" value="1"/>
</dbReference>
<dbReference type="PANTHER" id="PTHR21621">
    <property type="entry name" value="RIBOSOMAL PROTEIN S6 MODIFICATION PROTEIN"/>
    <property type="match status" value="1"/>
</dbReference>
<evidence type="ECO:0000313" key="13">
    <source>
        <dbReference type="Proteomes" id="UP000296034"/>
    </source>
</evidence>
<dbReference type="PANTHER" id="PTHR21621:SF7">
    <property type="entry name" value="RIBOSOMAL PROTEIN BS6--L-GLUTAMATE LIGASE"/>
    <property type="match status" value="1"/>
</dbReference>
<feature type="domain" description="ATP-grasp" evidence="11">
    <location>
        <begin position="104"/>
        <end position="287"/>
    </location>
</feature>
<comment type="cofactor">
    <cofactor evidence="2">
        <name>Mg(2+)</name>
        <dbReference type="ChEBI" id="CHEBI:18420"/>
    </cofactor>
</comment>
<dbReference type="GO" id="GO:0005737">
    <property type="term" value="C:cytoplasm"/>
    <property type="evidence" value="ECO:0007669"/>
    <property type="project" value="TreeGrafter"/>
</dbReference>
<keyword evidence="4" id="KW-0479">Metal-binding</keyword>
<reference evidence="12 13" key="1">
    <citation type="journal article" date="2018" name="Genome Biol. Evol.">
        <title>Cladogenesis and Genomic Streamlining in Extracellular Endosymbionts of Tropical Stink Bugs.</title>
        <authorList>
            <person name="Otero-Bravo A."/>
            <person name="Goffredi S."/>
            <person name="Sabree Z.L."/>
        </authorList>
    </citation>
    <scope>NUCLEOTIDE SEQUENCE [LARGE SCALE GENOMIC DNA]</scope>
    <source>
        <strain evidence="12 13">SoET</strain>
    </source>
</reference>
<keyword evidence="12" id="KW-0687">Ribonucleoprotein</keyword>
<accession>A0A2P5SYZ0</accession>
<dbReference type="EMBL" id="PDKS01000001">
    <property type="protein sequence ID" value="PPI87546.1"/>
    <property type="molecule type" value="Genomic_DNA"/>
</dbReference>
<evidence type="ECO:0000256" key="3">
    <source>
        <dbReference type="ARBA" id="ARBA00022598"/>
    </source>
</evidence>
<dbReference type="PROSITE" id="PS50975">
    <property type="entry name" value="ATP_GRASP"/>
    <property type="match status" value="1"/>
</dbReference>
<evidence type="ECO:0000256" key="7">
    <source>
        <dbReference type="ARBA" id="ARBA00022842"/>
    </source>
</evidence>
<dbReference type="InterPro" id="IPR041107">
    <property type="entry name" value="Rimk_N"/>
</dbReference>
<dbReference type="Pfam" id="PF08443">
    <property type="entry name" value="RimK"/>
    <property type="match status" value="1"/>
</dbReference>
<dbReference type="Pfam" id="PF18030">
    <property type="entry name" value="Rimk_N"/>
    <property type="match status" value="1"/>
</dbReference>
<keyword evidence="5 10" id="KW-0547">Nucleotide-binding</keyword>
<keyword evidence="6 10" id="KW-0067">ATP-binding</keyword>
<evidence type="ECO:0000256" key="4">
    <source>
        <dbReference type="ARBA" id="ARBA00022723"/>
    </source>
</evidence>
<sequence length="293" mass="32660">MKIAILSRDRTLYSCCRLIKMAEHRGHYVQVIDPLLCNLQINAIHPSIYYNGQLLDHFDAIIPRIGISSYFYGINLLRQFEICGSYSLNKSISISKAHDKLHSLQLLSEAGIDIPITSCVSWFQKTEQLTDLVGGVPLIIKLVEGSQGVGVIIAETYRAAESIIDAFRIMNANILIQEFIKEANGCDLRCLVLDKKVVASIERKSKEGDFRSNLHQGGKAYHVDITEKERFIAIKAAEILNLELVGVDIIRSNRGPLITEINISPGLEGIENISGLNIAGKIIDLIEKKYLDI</sequence>
<comment type="cofactor">
    <cofactor evidence="1">
        <name>Mn(2+)</name>
        <dbReference type="ChEBI" id="CHEBI:29035"/>
    </cofactor>
</comment>
<dbReference type="RefSeq" id="WP_136131542.1">
    <property type="nucleotide sequence ID" value="NZ_PDKS01000001.1"/>
</dbReference>
<evidence type="ECO:0000256" key="9">
    <source>
        <dbReference type="ARBA" id="ARBA00023211"/>
    </source>
</evidence>
<evidence type="ECO:0000256" key="8">
    <source>
        <dbReference type="ARBA" id="ARBA00022917"/>
    </source>
</evidence>
<dbReference type="AlphaFoldDB" id="A0A2P5SYZ0"/>
<dbReference type="InterPro" id="IPR011761">
    <property type="entry name" value="ATP-grasp"/>
</dbReference>
<gene>
    <name evidence="12" type="ORF">CRV11_01290</name>
</gene>
<dbReference type="GO" id="GO:0005524">
    <property type="term" value="F:ATP binding"/>
    <property type="evidence" value="ECO:0007669"/>
    <property type="project" value="UniProtKB-UniRule"/>
</dbReference>
<dbReference type="Gene3D" id="3.30.470.20">
    <property type="entry name" value="ATP-grasp fold, B domain"/>
    <property type="match status" value="1"/>
</dbReference>
<dbReference type="GO" id="GO:0018169">
    <property type="term" value="F:ribosomal S6-glutamic acid ligase activity"/>
    <property type="evidence" value="ECO:0007669"/>
    <property type="project" value="TreeGrafter"/>
</dbReference>
<name>A0A2P5SYZ0_9GAMM</name>
<evidence type="ECO:0000256" key="6">
    <source>
        <dbReference type="ARBA" id="ARBA00022840"/>
    </source>
</evidence>
<evidence type="ECO:0000259" key="11">
    <source>
        <dbReference type="PROSITE" id="PS50975"/>
    </source>
</evidence>
<organism evidence="12 13">
    <name type="scientific">Candidatus Pantoea edessiphila</name>
    <dbReference type="NCBI Taxonomy" id="2044610"/>
    <lineage>
        <taxon>Bacteria</taxon>
        <taxon>Pseudomonadati</taxon>
        <taxon>Pseudomonadota</taxon>
        <taxon>Gammaproteobacteria</taxon>
        <taxon>Enterobacterales</taxon>
        <taxon>Erwiniaceae</taxon>
        <taxon>Pantoea</taxon>
    </lineage>
</organism>